<evidence type="ECO:0000256" key="8">
    <source>
        <dbReference type="SAM" id="MobiDB-lite"/>
    </source>
</evidence>
<feature type="region of interest" description="Disordered" evidence="8">
    <location>
        <begin position="74"/>
        <end position="112"/>
    </location>
</feature>
<dbReference type="InterPro" id="IPR015415">
    <property type="entry name" value="Spast_Vps4_C"/>
</dbReference>
<keyword evidence="5 7" id="KW-0067">ATP-binding</keyword>
<feature type="domain" description="AAA+ ATPase" evidence="9">
    <location>
        <begin position="166"/>
        <end position="302"/>
    </location>
</feature>
<evidence type="ECO:0000256" key="2">
    <source>
        <dbReference type="ARBA" id="ARBA00006914"/>
    </source>
</evidence>
<evidence type="ECO:0000256" key="3">
    <source>
        <dbReference type="ARBA" id="ARBA00022741"/>
    </source>
</evidence>
<dbReference type="Pfam" id="PF04212">
    <property type="entry name" value="MIT"/>
    <property type="match status" value="1"/>
</dbReference>
<dbReference type="PANTHER" id="PTHR23074:SF83">
    <property type="entry name" value="VACUOLAR PROTEIN SORTING-ASSOCIATED PROTEIN 4A"/>
    <property type="match status" value="1"/>
</dbReference>
<sequence>MYSNFKEQAIEYVRQAVAEDNAGNYAKAFPLYMNALEYFKTHLKYEKNPKIKEAITQKFTEYLRRAEEIRAVLDEGGGQGPTANGDGALVAKPKSKQGGGGGGDAGDGEDPEQAKLRLGLNSAIIREKPNVKWGDVAGLESAKQALQEAVILPVKFPQFFTGKRRPWRAFLLYGPPGTGKSYLAKAVATEADSTFFSISSSDLVSKWMGESEKLVANLFQMAREAAPSIIFIDEIDSLCGTRGEGNESEASRRIKTELLVQMQGVGTQDTKVLVLAATNTPYSLDQAVRRRFDKRIYIPLPELKARQHMFKVHLGDTPHNLSEKDFEDLARKTDGFSGSDVAVAVKDVLFEPVRKTQDAMHFKQFVTEEGEEMWMPCGPRERNAKQTTMIELASAGLAAKILPPPITKGDFDKVLAKQRPTVSKSDLEVQERFTREFGEEG</sequence>
<dbReference type="Proteomes" id="UP001497512">
    <property type="component" value="Chromosome 4"/>
</dbReference>
<evidence type="ECO:0000256" key="6">
    <source>
        <dbReference type="ARBA" id="ARBA00023136"/>
    </source>
</evidence>
<evidence type="ECO:0000313" key="12">
    <source>
        <dbReference type="Proteomes" id="UP001497512"/>
    </source>
</evidence>
<dbReference type="InterPro" id="IPR007330">
    <property type="entry name" value="MIT_dom"/>
</dbReference>
<organism evidence="11 12">
    <name type="scientific">Sphagnum troendelagicum</name>
    <dbReference type="NCBI Taxonomy" id="128251"/>
    <lineage>
        <taxon>Eukaryota</taxon>
        <taxon>Viridiplantae</taxon>
        <taxon>Streptophyta</taxon>
        <taxon>Embryophyta</taxon>
        <taxon>Bryophyta</taxon>
        <taxon>Sphagnophytina</taxon>
        <taxon>Sphagnopsida</taxon>
        <taxon>Sphagnales</taxon>
        <taxon>Sphagnaceae</taxon>
        <taxon>Sphagnum</taxon>
    </lineage>
</organism>
<keyword evidence="3 7" id="KW-0547">Nucleotide-binding</keyword>
<dbReference type="InterPro" id="IPR027417">
    <property type="entry name" value="P-loop_NTPase"/>
</dbReference>
<evidence type="ECO:0000259" key="10">
    <source>
        <dbReference type="SMART" id="SM00745"/>
    </source>
</evidence>
<dbReference type="InterPro" id="IPR003593">
    <property type="entry name" value="AAA+_ATPase"/>
</dbReference>
<dbReference type="InterPro" id="IPR041569">
    <property type="entry name" value="AAA_lid_3"/>
</dbReference>
<keyword evidence="4" id="KW-0967">Endosome</keyword>
<dbReference type="CDD" id="cd19521">
    <property type="entry name" value="RecA-like_VPS4"/>
    <property type="match status" value="1"/>
</dbReference>
<dbReference type="InterPro" id="IPR036181">
    <property type="entry name" value="MIT_dom_sf"/>
</dbReference>
<dbReference type="PROSITE" id="PS00674">
    <property type="entry name" value="AAA"/>
    <property type="match status" value="1"/>
</dbReference>
<dbReference type="Pfam" id="PF00004">
    <property type="entry name" value="AAA"/>
    <property type="match status" value="1"/>
</dbReference>
<dbReference type="SMART" id="SM00745">
    <property type="entry name" value="MIT"/>
    <property type="match status" value="1"/>
</dbReference>
<evidence type="ECO:0000256" key="1">
    <source>
        <dbReference type="ARBA" id="ARBA00004481"/>
    </source>
</evidence>
<gene>
    <name evidence="11" type="ORF">CSSPTR1EN2_LOCUS17295</name>
</gene>
<comment type="similarity">
    <text evidence="2 7">Belongs to the AAA ATPase family.</text>
</comment>
<comment type="subcellular location">
    <subcellularLocation>
        <location evidence="1">Endosome membrane</location>
        <topology evidence="1">Peripheral membrane protein</topology>
    </subcellularLocation>
</comment>
<dbReference type="SMART" id="SM00382">
    <property type="entry name" value="AAA"/>
    <property type="match status" value="1"/>
</dbReference>
<accession>A0ABP0UM56</accession>
<dbReference type="InterPro" id="IPR050304">
    <property type="entry name" value="MT-severing_AAA_ATPase"/>
</dbReference>
<proteinExistence type="inferred from homology"/>
<dbReference type="SUPFAM" id="SSF116846">
    <property type="entry name" value="MIT domain"/>
    <property type="match status" value="1"/>
</dbReference>
<protein>
    <recommendedName>
        <fullName evidence="13">Vesicle-fusing ATPase</fullName>
    </recommendedName>
</protein>
<dbReference type="InterPro" id="IPR045253">
    <property type="entry name" value="VPS4_MIT"/>
</dbReference>
<evidence type="ECO:0000256" key="4">
    <source>
        <dbReference type="ARBA" id="ARBA00022753"/>
    </source>
</evidence>
<dbReference type="EMBL" id="OZ019896">
    <property type="protein sequence ID" value="CAK9224365.1"/>
    <property type="molecule type" value="Genomic_DNA"/>
</dbReference>
<feature type="domain" description="MIT" evidence="10">
    <location>
        <begin position="2"/>
        <end position="79"/>
    </location>
</feature>
<dbReference type="SUPFAM" id="SSF52540">
    <property type="entry name" value="P-loop containing nucleoside triphosphate hydrolases"/>
    <property type="match status" value="1"/>
</dbReference>
<dbReference type="Pfam" id="PF09336">
    <property type="entry name" value="Vps4_C"/>
    <property type="match status" value="1"/>
</dbReference>
<evidence type="ECO:0008006" key="13">
    <source>
        <dbReference type="Google" id="ProtNLM"/>
    </source>
</evidence>
<dbReference type="Gene3D" id="1.10.8.60">
    <property type="match status" value="1"/>
</dbReference>
<dbReference type="CDD" id="cd02678">
    <property type="entry name" value="MIT_VPS4"/>
    <property type="match status" value="1"/>
</dbReference>
<dbReference type="Pfam" id="PF17862">
    <property type="entry name" value="AAA_lid_3"/>
    <property type="match status" value="1"/>
</dbReference>
<keyword evidence="6" id="KW-0472">Membrane</keyword>
<dbReference type="Gene3D" id="3.40.50.300">
    <property type="entry name" value="P-loop containing nucleotide triphosphate hydrolases"/>
    <property type="match status" value="1"/>
</dbReference>
<name>A0ABP0UM56_9BRYO</name>
<dbReference type="PANTHER" id="PTHR23074">
    <property type="entry name" value="AAA DOMAIN-CONTAINING"/>
    <property type="match status" value="1"/>
</dbReference>
<evidence type="ECO:0000256" key="7">
    <source>
        <dbReference type="RuleBase" id="RU003651"/>
    </source>
</evidence>
<dbReference type="InterPro" id="IPR003959">
    <property type="entry name" value="ATPase_AAA_core"/>
</dbReference>
<evidence type="ECO:0000256" key="5">
    <source>
        <dbReference type="ARBA" id="ARBA00022840"/>
    </source>
</evidence>
<evidence type="ECO:0000313" key="11">
    <source>
        <dbReference type="EMBL" id="CAK9224365.1"/>
    </source>
</evidence>
<evidence type="ECO:0000259" key="9">
    <source>
        <dbReference type="SMART" id="SM00382"/>
    </source>
</evidence>
<dbReference type="Gene3D" id="1.20.58.80">
    <property type="entry name" value="Phosphotransferase system, lactose/cellobiose-type IIA subunit"/>
    <property type="match status" value="1"/>
</dbReference>
<dbReference type="InterPro" id="IPR003960">
    <property type="entry name" value="ATPase_AAA_CS"/>
</dbReference>
<keyword evidence="12" id="KW-1185">Reference proteome</keyword>
<reference evidence="11" key="1">
    <citation type="submission" date="2024-02" db="EMBL/GenBank/DDBJ databases">
        <authorList>
            <consortium name="ELIXIR-Norway"/>
            <consortium name="Elixir Norway"/>
        </authorList>
    </citation>
    <scope>NUCLEOTIDE SEQUENCE</scope>
</reference>